<dbReference type="EMBL" id="NJET01000170">
    <property type="protein sequence ID" value="PHH59969.1"/>
    <property type="molecule type" value="Genomic_DNA"/>
</dbReference>
<evidence type="ECO:0000259" key="1">
    <source>
        <dbReference type="Pfam" id="PF01370"/>
    </source>
</evidence>
<name>A0A2C5X7N7_9HYPO</name>
<gene>
    <name evidence="2" type="ORF">CDD81_2328</name>
</gene>
<dbReference type="GO" id="GO:0005737">
    <property type="term" value="C:cytoplasm"/>
    <property type="evidence" value="ECO:0007669"/>
    <property type="project" value="TreeGrafter"/>
</dbReference>
<reference evidence="2 3" key="1">
    <citation type="submission" date="2017-06" db="EMBL/GenBank/DDBJ databases">
        <title>Ant-infecting Ophiocordyceps genomes reveal a high diversity of potential behavioral manipulation genes and a possible major role for enterotoxins.</title>
        <authorList>
            <person name="De Bekker C."/>
            <person name="Evans H.C."/>
            <person name="Brachmann A."/>
            <person name="Hughes D.P."/>
        </authorList>
    </citation>
    <scope>NUCLEOTIDE SEQUENCE [LARGE SCALE GENOMIC DNA]</scope>
    <source>
        <strain evidence="2 3">Map64</strain>
    </source>
</reference>
<dbReference type="GO" id="GO:0004029">
    <property type="term" value="F:aldehyde dehydrogenase (NAD+) activity"/>
    <property type="evidence" value="ECO:0007669"/>
    <property type="project" value="TreeGrafter"/>
</dbReference>
<dbReference type="PANTHER" id="PTHR48079">
    <property type="entry name" value="PROTEIN YEEZ"/>
    <property type="match status" value="1"/>
</dbReference>
<feature type="domain" description="NAD-dependent epimerase/dehydratase" evidence="1">
    <location>
        <begin position="3"/>
        <end position="119"/>
    </location>
</feature>
<dbReference type="Pfam" id="PF01370">
    <property type="entry name" value="Epimerase"/>
    <property type="match status" value="1"/>
</dbReference>
<evidence type="ECO:0000313" key="3">
    <source>
        <dbReference type="Proteomes" id="UP000226192"/>
    </source>
</evidence>
<accession>A0A2C5X7N7</accession>
<proteinExistence type="predicted"/>
<dbReference type="SUPFAM" id="SSF51735">
    <property type="entry name" value="NAD(P)-binding Rossmann-fold domains"/>
    <property type="match status" value="1"/>
</dbReference>
<dbReference type="OrthoDB" id="4464973at2759"/>
<keyword evidence="3" id="KW-1185">Reference proteome</keyword>
<organism evidence="2 3">
    <name type="scientific">Ophiocordyceps australis</name>
    <dbReference type="NCBI Taxonomy" id="1399860"/>
    <lineage>
        <taxon>Eukaryota</taxon>
        <taxon>Fungi</taxon>
        <taxon>Dikarya</taxon>
        <taxon>Ascomycota</taxon>
        <taxon>Pezizomycotina</taxon>
        <taxon>Sordariomycetes</taxon>
        <taxon>Hypocreomycetidae</taxon>
        <taxon>Hypocreales</taxon>
        <taxon>Ophiocordycipitaceae</taxon>
        <taxon>Ophiocordyceps</taxon>
    </lineage>
</organism>
<dbReference type="AlphaFoldDB" id="A0A2C5X7N7"/>
<sequence length="309" mass="33960">MKVLIVGGTGMIGGHAALHLSSLGYDVTILGRKRPSLPALAKISFLQGDYTREEITKEELAGYVTIIFAAGSDLRHVPENTDQNQYFLESNGVALPRFARLARDAGVKQFIHIGSFHIHTIPHVVENNEYLKSRKLASDGVVALATPEFSACSLDAPVIVGTVSGMDVLFFSAMTKYAQGKLEIPRYAPLGGSNFMSTKSLSQAIVGAMQHRSAISGKALVFGDENLSYQEYFSMYFRALGDDRQVPALDKEHPLFPAAARIAGDEMETISYDAQTHELLGNYQQNDVYRAVQEVVSEFRWTRDMKSSS</sequence>
<dbReference type="Proteomes" id="UP000226192">
    <property type="component" value="Unassembled WGS sequence"/>
</dbReference>
<dbReference type="Gene3D" id="3.40.50.720">
    <property type="entry name" value="NAD(P)-binding Rossmann-like Domain"/>
    <property type="match status" value="1"/>
</dbReference>
<protein>
    <recommendedName>
        <fullName evidence="1">NAD-dependent epimerase/dehydratase domain-containing protein</fullName>
    </recommendedName>
</protein>
<dbReference type="STRING" id="1399860.A0A2C5X7N7"/>
<dbReference type="InterPro" id="IPR036291">
    <property type="entry name" value="NAD(P)-bd_dom_sf"/>
</dbReference>
<evidence type="ECO:0000313" key="2">
    <source>
        <dbReference type="EMBL" id="PHH59969.1"/>
    </source>
</evidence>
<comment type="caution">
    <text evidence="2">The sequence shown here is derived from an EMBL/GenBank/DDBJ whole genome shotgun (WGS) entry which is preliminary data.</text>
</comment>
<dbReference type="InterPro" id="IPR001509">
    <property type="entry name" value="Epimerase_deHydtase"/>
</dbReference>
<dbReference type="PANTHER" id="PTHR48079:SF6">
    <property type="entry name" value="NAD(P)-BINDING DOMAIN-CONTAINING PROTEIN-RELATED"/>
    <property type="match status" value="1"/>
</dbReference>
<dbReference type="InterPro" id="IPR051783">
    <property type="entry name" value="NAD(P)-dependent_oxidoreduct"/>
</dbReference>